<dbReference type="OrthoDB" id="3352408at2759"/>
<dbReference type="SFLD" id="SFLDS00003">
    <property type="entry name" value="Haloacid_Dehalogenase"/>
    <property type="match status" value="1"/>
</dbReference>
<dbReference type="EC" id="7.2.2.3" evidence="19"/>
<evidence type="ECO:0000256" key="21">
    <source>
        <dbReference type="ARBA" id="ARBA00049499"/>
    </source>
</evidence>
<feature type="domain" description="Cation-transporting P-type ATPase N-terminal" evidence="24">
    <location>
        <begin position="35"/>
        <end position="109"/>
    </location>
</feature>
<dbReference type="EMBL" id="ML220115">
    <property type="protein sequence ID" value="TGZ82501.1"/>
    <property type="molecule type" value="Genomic_DNA"/>
</dbReference>
<dbReference type="InterPro" id="IPR044492">
    <property type="entry name" value="P_typ_ATPase_HD_dom"/>
</dbReference>
<sequence length="1090" mass="118999">MQDGGSHLHPRSGQGPLPNSDQGAAQSTPFALSKDAYLLTTEEVIRELNTDPDHGLTEAEAKERLAKAGPNELAGGGGVSIARILAGQIFNAMVLVLIMGMVVSFAIKSWIEAGVVTAVVVVNIVVGFFQEYSAEKTMDSLRSLSSPTAQVIRGGQTVTIRSADIVPGDVVEVKTGDTVPADIRIIEAMNFEADEALLTGESLPVAKKADAAFSEAEDTPVGDRINIGYSSSSVTKGRAKGVVVQIGMGTEIGKIAESLRGGDSKIRKVRQTDEGKKKFHYYLEAGALTVTDQIGKFLGVNVGTPLQRKLSWLACILFGIAVIFAIICLAANSFKNEQAVILYAVGTGLSMIPASLVVVLTITMAVGTKIMVSRNVIVRKLDSLEALGAVTNICSDKTGTLTQGKMIVKKAWVAAEGTFNVGETNTPIDPTSAQIALDRSSPAEAARIPKTQAQREAESPWTHAMDFIESGYLQHYLNIATFCNIATVTPKVGEEGWDARGDPTEIAIQVFASRFDWNRRKFTHGDQPSWHQIAEYPFDSDVKRMAVVYRETGGCPEKGYKEWAFMKGAVERVLDACVTIQLKDEKVPLDDTWKEKVLHNMEALASQGLRVLALASKEWTDGVEEWENHPRDEVERDMTLYGLVGLYDPPRPETAGAVKECHRAGINVHMLTGDHPQTAKSIAIEVGIVPKNTSALSPDVISSMVMTASQFDRMSDAEIDSLPVLPLVIARCAPSSKVRMVDALHRRGKFVAMTGDGVNDSPALKRADVGIGMGMAGSDVAKDASDIVLTDDNFASILNAIEEGRRTFDNIKKFVLHLLAENIAQAFTLLVGLAFKDSSGLSVFPLAPVEILWIIMITSGFPAMGLGMEVASDDIMVRPPHNVKTGIFTMEVMVDLTVYGIYMAALCLASFTLVVFGFGDGNLGYECNDKYSEACELVFRGRSTTFTCLTWFALVLAWEMVHLRRSFFRMEPKPENPLTLWMHNVWRNKFLFWSVFAGFVTVFPIIYIPGLNHVVFKHSPISWEWGIVFVETILFVAGIELWKFGKRVYFRRYGDKVKNPELELSGSTFSRYASLANSAKDDGKDIEKGV</sequence>
<dbReference type="SUPFAM" id="SSF56784">
    <property type="entry name" value="HAD-like"/>
    <property type="match status" value="1"/>
</dbReference>
<dbReference type="InParanoid" id="A0A4S2N0F8"/>
<feature type="transmembrane region" description="Helical" evidence="23">
    <location>
        <begin position="939"/>
        <end position="961"/>
    </location>
</feature>
<evidence type="ECO:0000256" key="22">
    <source>
        <dbReference type="SAM" id="MobiDB-lite"/>
    </source>
</evidence>
<evidence type="ECO:0000256" key="16">
    <source>
        <dbReference type="ARBA" id="ARBA00023136"/>
    </source>
</evidence>
<proteinExistence type="inferred from homology"/>
<evidence type="ECO:0000256" key="18">
    <source>
        <dbReference type="ARBA" id="ARBA00035017"/>
    </source>
</evidence>
<dbReference type="PRINTS" id="PR00119">
    <property type="entry name" value="CATATPASE"/>
</dbReference>
<name>A0A4S2N0F8_9PEZI</name>
<dbReference type="InterPro" id="IPR036412">
    <property type="entry name" value="HAD-like_sf"/>
</dbReference>
<keyword evidence="16 23" id="KW-0472">Membrane</keyword>
<evidence type="ECO:0000256" key="11">
    <source>
        <dbReference type="ARBA" id="ARBA00022958"/>
    </source>
</evidence>
<dbReference type="Proteomes" id="UP000298138">
    <property type="component" value="Unassembled WGS sequence"/>
</dbReference>
<comment type="cofactor">
    <cofactor evidence="1">
        <name>Mg(2+)</name>
        <dbReference type="ChEBI" id="CHEBI:18420"/>
    </cofactor>
</comment>
<keyword evidence="3" id="KW-0813">Transport</keyword>
<dbReference type="CDD" id="cd02086">
    <property type="entry name" value="P-type_ATPase_Na_ENA"/>
    <property type="match status" value="1"/>
</dbReference>
<keyword evidence="6 23" id="KW-0812">Transmembrane</keyword>
<evidence type="ECO:0000256" key="7">
    <source>
        <dbReference type="ARBA" id="ARBA00022723"/>
    </source>
</evidence>
<dbReference type="Gene3D" id="2.70.150.10">
    <property type="entry name" value="Calcium-transporting ATPase, cytoplasmic transduction domain A"/>
    <property type="match status" value="1"/>
</dbReference>
<feature type="transmembrane region" description="Helical" evidence="23">
    <location>
        <begin position="814"/>
        <end position="835"/>
    </location>
</feature>
<dbReference type="InterPro" id="IPR023214">
    <property type="entry name" value="HAD_sf"/>
</dbReference>
<keyword evidence="26" id="KW-1185">Reference proteome</keyword>
<feature type="transmembrane region" description="Helical" evidence="23">
    <location>
        <begin position="89"/>
        <end position="107"/>
    </location>
</feature>
<organism evidence="25 26">
    <name type="scientific">Ascodesmis nigricans</name>
    <dbReference type="NCBI Taxonomy" id="341454"/>
    <lineage>
        <taxon>Eukaryota</taxon>
        <taxon>Fungi</taxon>
        <taxon>Dikarya</taxon>
        <taxon>Ascomycota</taxon>
        <taxon>Pezizomycotina</taxon>
        <taxon>Pezizomycetes</taxon>
        <taxon>Pezizales</taxon>
        <taxon>Ascodesmidaceae</taxon>
        <taxon>Ascodesmis</taxon>
    </lineage>
</organism>
<evidence type="ECO:0000256" key="17">
    <source>
        <dbReference type="ARBA" id="ARBA00023201"/>
    </source>
</evidence>
<dbReference type="InterPro" id="IPR018303">
    <property type="entry name" value="ATPase_P-typ_P_site"/>
</dbReference>
<dbReference type="Gene3D" id="1.20.1110.10">
    <property type="entry name" value="Calcium-transporting ATPase, transmembrane domain"/>
    <property type="match status" value="2"/>
</dbReference>
<feature type="transmembrane region" description="Helical" evidence="23">
    <location>
        <begin position="892"/>
        <end position="919"/>
    </location>
</feature>
<keyword evidence="9" id="KW-0067">ATP-binding</keyword>
<gene>
    <name evidence="25" type="ORF">EX30DRAFT_370586</name>
</gene>
<evidence type="ECO:0000256" key="3">
    <source>
        <dbReference type="ARBA" id="ARBA00022448"/>
    </source>
</evidence>
<dbReference type="SUPFAM" id="SSF81653">
    <property type="entry name" value="Calcium ATPase, transduction domain A"/>
    <property type="match status" value="1"/>
</dbReference>
<dbReference type="GO" id="GO:0006813">
    <property type="term" value="P:potassium ion transport"/>
    <property type="evidence" value="ECO:0007669"/>
    <property type="project" value="UniProtKB-KW"/>
</dbReference>
<keyword evidence="11" id="KW-0630">Potassium</keyword>
<evidence type="ECO:0000256" key="5">
    <source>
        <dbReference type="ARBA" id="ARBA00022538"/>
    </source>
</evidence>
<dbReference type="FunFam" id="3.40.1110.10:FF:000039">
    <property type="entry name" value="Sodium P-type ATPase"/>
    <property type="match status" value="1"/>
</dbReference>
<comment type="subcellular location">
    <subcellularLocation>
        <location evidence="2">Cell membrane</location>
        <topology evidence="2">Multi-pass membrane protein</topology>
    </subcellularLocation>
</comment>
<feature type="transmembrane region" description="Helical" evidence="23">
    <location>
        <begin position="340"/>
        <end position="366"/>
    </location>
</feature>
<evidence type="ECO:0000256" key="13">
    <source>
        <dbReference type="ARBA" id="ARBA00022989"/>
    </source>
</evidence>
<keyword evidence="4" id="KW-1003">Cell membrane</keyword>
<protein>
    <recommendedName>
        <fullName evidence="19">P-type Na(+) transporter</fullName>
        <ecNumber evidence="19">7.2.2.3</ecNumber>
    </recommendedName>
</protein>
<dbReference type="AlphaFoldDB" id="A0A4S2N0F8"/>
<feature type="transmembrane region" description="Helical" evidence="23">
    <location>
        <begin position="990"/>
        <end position="1010"/>
    </location>
</feature>
<dbReference type="SUPFAM" id="SSF81665">
    <property type="entry name" value="Calcium ATPase, transmembrane domain M"/>
    <property type="match status" value="1"/>
</dbReference>
<dbReference type="Pfam" id="PF13246">
    <property type="entry name" value="Cation_ATPase"/>
    <property type="match status" value="1"/>
</dbReference>
<evidence type="ECO:0000259" key="24">
    <source>
        <dbReference type="SMART" id="SM00831"/>
    </source>
</evidence>
<keyword evidence="10" id="KW-0460">Magnesium</keyword>
<reference evidence="25 26" key="1">
    <citation type="submission" date="2019-04" db="EMBL/GenBank/DDBJ databases">
        <title>Comparative genomics and transcriptomics to analyze fruiting body development in filamentous ascomycetes.</title>
        <authorList>
            <consortium name="DOE Joint Genome Institute"/>
            <person name="Lutkenhaus R."/>
            <person name="Traeger S."/>
            <person name="Breuer J."/>
            <person name="Kuo A."/>
            <person name="Lipzen A."/>
            <person name="Pangilinan J."/>
            <person name="Dilworth D."/>
            <person name="Sandor L."/>
            <person name="Poggeler S."/>
            <person name="Barry K."/>
            <person name="Grigoriev I.V."/>
            <person name="Nowrousian M."/>
        </authorList>
    </citation>
    <scope>NUCLEOTIDE SEQUENCE [LARGE SCALE GENOMIC DNA]</scope>
    <source>
        <strain evidence="25 26">CBS 389.68</strain>
    </source>
</reference>
<evidence type="ECO:0000256" key="23">
    <source>
        <dbReference type="SAM" id="Phobius"/>
    </source>
</evidence>
<evidence type="ECO:0000256" key="19">
    <source>
        <dbReference type="ARBA" id="ARBA00035029"/>
    </source>
</evidence>
<dbReference type="SFLD" id="SFLDF00027">
    <property type="entry name" value="p-type_atpase"/>
    <property type="match status" value="1"/>
</dbReference>
<dbReference type="Pfam" id="PF00689">
    <property type="entry name" value="Cation_ATPase_C"/>
    <property type="match status" value="1"/>
</dbReference>
<dbReference type="GO" id="GO:0016887">
    <property type="term" value="F:ATP hydrolysis activity"/>
    <property type="evidence" value="ECO:0007669"/>
    <property type="project" value="InterPro"/>
</dbReference>
<comment type="catalytic activity">
    <reaction evidence="20">
        <text>K(+)(in) + ATP + H2O = K(+)(out) + ADP + phosphate + H(+)</text>
        <dbReference type="Rhea" id="RHEA:75815"/>
        <dbReference type="ChEBI" id="CHEBI:15377"/>
        <dbReference type="ChEBI" id="CHEBI:15378"/>
        <dbReference type="ChEBI" id="CHEBI:29103"/>
        <dbReference type="ChEBI" id="CHEBI:30616"/>
        <dbReference type="ChEBI" id="CHEBI:43474"/>
        <dbReference type="ChEBI" id="CHEBI:456216"/>
    </reaction>
</comment>
<dbReference type="GO" id="GO:0046872">
    <property type="term" value="F:metal ion binding"/>
    <property type="evidence" value="ECO:0007669"/>
    <property type="project" value="UniProtKB-KW"/>
</dbReference>
<dbReference type="GO" id="GO:0005524">
    <property type="term" value="F:ATP binding"/>
    <property type="evidence" value="ECO:0007669"/>
    <property type="project" value="UniProtKB-KW"/>
</dbReference>
<feature type="transmembrane region" description="Helical" evidence="23">
    <location>
        <begin position="851"/>
        <end position="871"/>
    </location>
</feature>
<dbReference type="Gene3D" id="3.40.50.1000">
    <property type="entry name" value="HAD superfamily/HAD-like"/>
    <property type="match status" value="1"/>
</dbReference>
<dbReference type="FunFam" id="3.40.50.1000:FF:000047">
    <property type="entry name" value="Sodium P-type ATPase"/>
    <property type="match status" value="1"/>
</dbReference>
<keyword evidence="5" id="KW-0633">Potassium transport</keyword>
<dbReference type="InterPro" id="IPR006068">
    <property type="entry name" value="ATPase_P-typ_cation-transptr_C"/>
</dbReference>
<dbReference type="FunFam" id="1.20.1110.10:FF:000015">
    <property type="entry name" value="Sodium ion P-type ATPase"/>
    <property type="match status" value="1"/>
</dbReference>
<keyword evidence="14" id="KW-0915">Sodium</keyword>
<evidence type="ECO:0000256" key="14">
    <source>
        <dbReference type="ARBA" id="ARBA00023053"/>
    </source>
</evidence>
<feature type="transmembrane region" description="Helical" evidence="23">
    <location>
        <begin position="1022"/>
        <end position="1042"/>
    </location>
</feature>
<dbReference type="InterPro" id="IPR006414">
    <property type="entry name" value="P-type_ATPase_IID"/>
</dbReference>
<evidence type="ECO:0000256" key="10">
    <source>
        <dbReference type="ARBA" id="ARBA00022842"/>
    </source>
</evidence>
<comment type="similarity">
    <text evidence="18">Belongs to the cation transport ATPase (P-type) (TC 3.A.3) family. Type IID subfamily.</text>
</comment>
<evidence type="ECO:0000256" key="1">
    <source>
        <dbReference type="ARBA" id="ARBA00001946"/>
    </source>
</evidence>
<dbReference type="Pfam" id="PF00122">
    <property type="entry name" value="E1-E2_ATPase"/>
    <property type="match status" value="1"/>
</dbReference>
<evidence type="ECO:0000256" key="4">
    <source>
        <dbReference type="ARBA" id="ARBA00022475"/>
    </source>
</evidence>
<dbReference type="InterPro" id="IPR059000">
    <property type="entry name" value="ATPase_P-type_domA"/>
</dbReference>
<dbReference type="NCBIfam" id="TIGR01494">
    <property type="entry name" value="ATPase_P-type"/>
    <property type="match status" value="3"/>
</dbReference>
<keyword evidence="15" id="KW-0406">Ion transport</keyword>
<evidence type="ECO:0000313" key="25">
    <source>
        <dbReference type="EMBL" id="TGZ82501.1"/>
    </source>
</evidence>
<keyword evidence="17" id="KW-0739">Sodium transport</keyword>
<feature type="transmembrane region" description="Helical" evidence="23">
    <location>
        <begin position="310"/>
        <end position="334"/>
    </location>
</feature>
<evidence type="ECO:0000256" key="8">
    <source>
        <dbReference type="ARBA" id="ARBA00022741"/>
    </source>
</evidence>
<accession>A0A4S2N0F8</accession>
<evidence type="ECO:0000256" key="2">
    <source>
        <dbReference type="ARBA" id="ARBA00004651"/>
    </source>
</evidence>
<dbReference type="GO" id="GO:0008554">
    <property type="term" value="F:P-type sodium transporter activity"/>
    <property type="evidence" value="ECO:0007669"/>
    <property type="project" value="UniProtKB-EC"/>
</dbReference>
<feature type="transmembrane region" description="Helical" evidence="23">
    <location>
        <begin position="113"/>
        <end position="132"/>
    </location>
</feature>
<evidence type="ECO:0000313" key="26">
    <source>
        <dbReference type="Proteomes" id="UP000298138"/>
    </source>
</evidence>
<evidence type="ECO:0000256" key="15">
    <source>
        <dbReference type="ARBA" id="ARBA00023065"/>
    </source>
</evidence>
<dbReference type="InterPro" id="IPR008250">
    <property type="entry name" value="ATPase_P-typ_transduc_dom_A_sf"/>
</dbReference>
<dbReference type="SUPFAM" id="SSF81660">
    <property type="entry name" value="Metal cation-transporting ATPase, ATP-binding domain N"/>
    <property type="match status" value="1"/>
</dbReference>
<keyword evidence="7" id="KW-0479">Metal-binding</keyword>
<feature type="region of interest" description="Disordered" evidence="22">
    <location>
        <begin position="1"/>
        <end position="25"/>
    </location>
</feature>
<dbReference type="SMART" id="SM00831">
    <property type="entry name" value="Cation_ATPase_N"/>
    <property type="match status" value="1"/>
</dbReference>
<comment type="catalytic activity">
    <reaction evidence="21">
        <text>Na(+)(in) + ATP + H2O = Na(+)(out) + ADP + phosphate + H(+)</text>
        <dbReference type="Rhea" id="RHEA:14633"/>
        <dbReference type="ChEBI" id="CHEBI:15377"/>
        <dbReference type="ChEBI" id="CHEBI:15378"/>
        <dbReference type="ChEBI" id="CHEBI:29101"/>
        <dbReference type="ChEBI" id="CHEBI:30616"/>
        <dbReference type="ChEBI" id="CHEBI:43474"/>
        <dbReference type="ChEBI" id="CHEBI:456216"/>
        <dbReference type="EC" id="7.2.2.3"/>
    </reaction>
    <physiologicalReaction direction="left-to-right" evidence="21">
        <dbReference type="Rhea" id="RHEA:14634"/>
    </physiologicalReaction>
</comment>
<dbReference type="Gene3D" id="3.40.1110.10">
    <property type="entry name" value="Calcium-transporting ATPase, cytoplasmic domain N"/>
    <property type="match status" value="1"/>
</dbReference>
<evidence type="ECO:0000256" key="12">
    <source>
        <dbReference type="ARBA" id="ARBA00022967"/>
    </source>
</evidence>
<dbReference type="InterPro" id="IPR001757">
    <property type="entry name" value="P_typ_ATPase"/>
</dbReference>
<dbReference type="InterPro" id="IPR004014">
    <property type="entry name" value="ATPase_P-typ_cation-transptr_N"/>
</dbReference>
<dbReference type="FunCoup" id="A0A4S2N0F8">
    <property type="interactions" value="33"/>
</dbReference>
<keyword evidence="13 23" id="KW-1133">Transmembrane helix</keyword>
<dbReference type="FunFam" id="2.70.150.10:FF:000016">
    <property type="entry name" value="Calcium-transporting P-type ATPase putative"/>
    <property type="match status" value="1"/>
</dbReference>
<dbReference type="FunFam" id="3.40.50.1000:FF:000001">
    <property type="entry name" value="Phospholipid-transporting ATPase IC"/>
    <property type="match status" value="1"/>
</dbReference>
<evidence type="ECO:0000256" key="20">
    <source>
        <dbReference type="ARBA" id="ARBA00048599"/>
    </source>
</evidence>
<dbReference type="GO" id="GO:0005886">
    <property type="term" value="C:plasma membrane"/>
    <property type="evidence" value="ECO:0007669"/>
    <property type="project" value="UniProtKB-SubCell"/>
</dbReference>
<keyword evidence="8" id="KW-0547">Nucleotide-binding</keyword>
<dbReference type="NCBIfam" id="TIGR01523">
    <property type="entry name" value="ATPase-IID_K-Na"/>
    <property type="match status" value="1"/>
</dbReference>
<dbReference type="PROSITE" id="PS00154">
    <property type="entry name" value="ATPASE_E1_E2"/>
    <property type="match status" value="1"/>
</dbReference>
<dbReference type="PANTHER" id="PTHR42861">
    <property type="entry name" value="CALCIUM-TRANSPORTING ATPASE"/>
    <property type="match status" value="1"/>
</dbReference>
<evidence type="ECO:0000256" key="9">
    <source>
        <dbReference type="ARBA" id="ARBA00022840"/>
    </source>
</evidence>
<evidence type="ECO:0000256" key="6">
    <source>
        <dbReference type="ARBA" id="ARBA00022692"/>
    </source>
</evidence>
<dbReference type="SFLD" id="SFLDG00002">
    <property type="entry name" value="C1.7:_P-type_atpase_like"/>
    <property type="match status" value="1"/>
</dbReference>
<keyword evidence="12" id="KW-1278">Translocase</keyword>
<dbReference type="STRING" id="341454.A0A4S2N0F8"/>
<dbReference type="InterPro" id="IPR023299">
    <property type="entry name" value="ATPase_P-typ_cyto_dom_N"/>
</dbReference>
<dbReference type="InterPro" id="IPR023298">
    <property type="entry name" value="ATPase_P-typ_TM_dom_sf"/>
</dbReference>
<dbReference type="Pfam" id="PF00690">
    <property type="entry name" value="Cation_ATPase_N"/>
    <property type="match status" value="1"/>
</dbReference>